<protein>
    <submittedName>
        <fullName evidence="1">Uncharacterized protein</fullName>
    </submittedName>
</protein>
<sequence>MQNFEETTQELVEGRIVVQETVQELVGGRIDTEKMDCFPHTVVRAHRDSTRIPDTATRVLHLLMTLPTMVAFITRIPLTDNNDHKIYSYRLSDISKLVKDNLDRTITGKESGKFENRSWKKVETKLRNDIVEQKSYCDQRLHFRANRISKNL</sequence>
<gene>
    <name evidence="1" type="ORF">AVEN_65963_1</name>
</gene>
<proteinExistence type="predicted"/>
<accession>A0A4Y2LFT9</accession>
<dbReference type="EMBL" id="BGPR01118702">
    <property type="protein sequence ID" value="GBN13661.1"/>
    <property type="molecule type" value="Genomic_DNA"/>
</dbReference>
<comment type="caution">
    <text evidence="1">The sequence shown here is derived from an EMBL/GenBank/DDBJ whole genome shotgun (WGS) entry which is preliminary data.</text>
</comment>
<organism evidence="1 2">
    <name type="scientific">Araneus ventricosus</name>
    <name type="common">Orbweaver spider</name>
    <name type="synonym">Epeira ventricosa</name>
    <dbReference type="NCBI Taxonomy" id="182803"/>
    <lineage>
        <taxon>Eukaryota</taxon>
        <taxon>Metazoa</taxon>
        <taxon>Ecdysozoa</taxon>
        <taxon>Arthropoda</taxon>
        <taxon>Chelicerata</taxon>
        <taxon>Arachnida</taxon>
        <taxon>Araneae</taxon>
        <taxon>Araneomorphae</taxon>
        <taxon>Entelegynae</taxon>
        <taxon>Araneoidea</taxon>
        <taxon>Araneidae</taxon>
        <taxon>Araneus</taxon>
    </lineage>
</organism>
<keyword evidence="2" id="KW-1185">Reference proteome</keyword>
<evidence type="ECO:0000313" key="1">
    <source>
        <dbReference type="EMBL" id="GBN13661.1"/>
    </source>
</evidence>
<name>A0A4Y2LFT9_ARAVE</name>
<reference evidence="1 2" key="1">
    <citation type="journal article" date="2019" name="Sci. Rep.">
        <title>Orb-weaving spider Araneus ventricosus genome elucidates the spidroin gene catalogue.</title>
        <authorList>
            <person name="Kono N."/>
            <person name="Nakamura H."/>
            <person name="Ohtoshi R."/>
            <person name="Moran D.A.P."/>
            <person name="Shinohara A."/>
            <person name="Yoshida Y."/>
            <person name="Fujiwara M."/>
            <person name="Mori M."/>
            <person name="Tomita M."/>
            <person name="Arakawa K."/>
        </authorList>
    </citation>
    <scope>NUCLEOTIDE SEQUENCE [LARGE SCALE GENOMIC DNA]</scope>
</reference>
<evidence type="ECO:0000313" key="2">
    <source>
        <dbReference type="Proteomes" id="UP000499080"/>
    </source>
</evidence>
<dbReference type="AlphaFoldDB" id="A0A4Y2LFT9"/>
<dbReference type="Proteomes" id="UP000499080">
    <property type="component" value="Unassembled WGS sequence"/>
</dbReference>